<keyword evidence="2" id="KW-0472">Membrane</keyword>
<name>A0AA38W1D0_9ASTR</name>
<dbReference type="AlphaFoldDB" id="A0AA38W1D0"/>
<evidence type="ECO:0000313" key="4">
    <source>
        <dbReference type="Proteomes" id="UP001172457"/>
    </source>
</evidence>
<feature type="transmembrane region" description="Helical" evidence="2">
    <location>
        <begin position="12"/>
        <end position="32"/>
    </location>
</feature>
<keyword evidence="2" id="KW-0812">Transmembrane</keyword>
<keyword evidence="2" id="KW-1133">Transmembrane helix</keyword>
<feature type="region of interest" description="Disordered" evidence="1">
    <location>
        <begin position="155"/>
        <end position="196"/>
    </location>
</feature>
<dbReference type="Proteomes" id="UP001172457">
    <property type="component" value="Chromosome 7"/>
</dbReference>
<reference evidence="3" key="1">
    <citation type="submission" date="2023-03" db="EMBL/GenBank/DDBJ databases">
        <title>Chromosome-scale reference genome and RAD-based genetic map of yellow starthistle (Centaurea solstitialis) reveal putative structural variation and QTLs associated with invader traits.</title>
        <authorList>
            <person name="Reatini B."/>
            <person name="Cang F.A."/>
            <person name="Jiang Q."/>
            <person name="Mckibben M.T.W."/>
            <person name="Barker M.S."/>
            <person name="Rieseberg L.H."/>
            <person name="Dlugosch K.M."/>
        </authorList>
    </citation>
    <scope>NUCLEOTIDE SEQUENCE</scope>
    <source>
        <strain evidence="3">CAN-66</strain>
        <tissue evidence="3">Leaf</tissue>
    </source>
</reference>
<organism evidence="3 4">
    <name type="scientific">Centaurea solstitialis</name>
    <name type="common">yellow star-thistle</name>
    <dbReference type="NCBI Taxonomy" id="347529"/>
    <lineage>
        <taxon>Eukaryota</taxon>
        <taxon>Viridiplantae</taxon>
        <taxon>Streptophyta</taxon>
        <taxon>Embryophyta</taxon>
        <taxon>Tracheophyta</taxon>
        <taxon>Spermatophyta</taxon>
        <taxon>Magnoliopsida</taxon>
        <taxon>eudicotyledons</taxon>
        <taxon>Gunneridae</taxon>
        <taxon>Pentapetalae</taxon>
        <taxon>asterids</taxon>
        <taxon>campanulids</taxon>
        <taxon>Asterales</taxon>
        <taxon>Asteraceae</taxon>
        <taxon>Carduoideae</taxon>
        <taxon>Cardueae</taxon>
        <taxon>Centaureinae</taxon>
        <taxon>Centaurea</taxon>
    </lineage>
</organism>
<gene>
    <name evidence="3" type="ORF">OSB04_029223</name>
</gene>
<evidence type="ECO:0000256" key="2">
    <source>
        <dbReference type="SAM" id="Phobius"/>
    </source>
</evidence>
<dbReference type="EMBL" id="JARYMX010000007">
    <property type="protein sequence ID" value="KAJ9542717.1"/>
    <property type="molecule type" value="Genomic_DNA"/>
</dbReference>
<proteinExistence type="predicted"/>
<sequence>MAAPDPELRGRQMATGLNLCIFHVFSPFFVLFRPTASKSYINNNKLIRVKTSRQVSNVRSSKGSGTTKEFVDSLCYIEANVRWPKKSEQPGKAKDQTKWCEFHGDHGHTTEDCISLQKEVAYLKSKGHLKDVFQTTQSTQDPRLPFTPSLTYSAAKRHAREGPEGHPIPNEARSSSKKELNVAKIIFDQEDLDEPH</sequence>
<evidence type="ECO:0000256" key="1">
    <source>
        <dbReference type="SAM" id="MobiDB-lite"/>
    </source>
</evidence>
<protein>
    <submittedName>
        <fullName evidence="3">Uncharacterized protein</fullName>
    </submittedName>
</protein>
<evidence type="ECO:0000313" key="3">
    <source>
        <dbReference type="EMBL" id="KAJ9542717.1"/>
    </source>
</evidence>
<keyword evidence="4" id="KW-1185">Reference proteome</keyword>
<comment type="caution">
    <text evidence="3">The sequence shown here is derived from an EMBL/GenBank/DDBJ whole genome shotgun (WGS) entry which is preliminary data.</text>
</comment>
<accession>A0AA38W1D0</accession>